<dbReference type="AlphaFoldDB" id="A0AA96LGD6"/>
<dbReference type="CDD" id="cd15787">
    <property type="entry name" value="YycH_N"/>
    <property type="match status" value="1"/>
</dbReference>
<protein>
    <submittedName>
        <fullName evidence="2">Two-component system activity regulator YycH</fullName>
    </submittedName>
</protein>
<organism evidence="2 3">
    <name type="scientific">Paenibacillus aurantius</name>
    <dbReference type="NCBI Taxonomy" id="2918900"/>
    <lineage>
        <taxon>Bacteria</taxon>
        <taxon>Bacillati</taxon>
        <taxon>Bacillota</taxon>
        <taxon>Bacilli</taxon>
        <taxon>Bacillales</taxon>
        <taxon>Paenibacillaceae</taxon>
        <taxon>Paenibacillus</taxon>
    </lineage>
</organism>
<name>A0AA96LGD6_9BACL</name>
<dbReference type="EMBL" id="CP130318">
    <property type="protein sequence ID" value="WNQ11476.1"/>
    <property type="molecule type" value="Genomic_DNA"/>
</dbReference>
<dbReference type="InterPro" id="IPR009996">
    <property type="entry name" value="YycH"/>
</dbReference>
<dbReference type="InterPro" id="IPR042274">
    <property type="entry name" value="YycH/YycI_2"/>
</dbReference>
<dbReference type="Pfam" id="PF07435">
    <property type="entry name" value="YycH"/>
    <property type="match status" value="1"/>
</dbReference>
<proteinExistence type="predicted"/>
<keyword evidence="3" id="KW-1185">Reference proteome</keyword>
<evidence type="ECO:0000313" key="2">
    <source>
        <dbReference type="EMBL" id="WNQ11476.1"/>
    </source>
</evidence>
<dbReference type="KEGG" id="paun:MJA45_28435"/>
<feature type="domain" description="Regulatory protein YycH" evidence="1">
    <location>
        <begin position="3"/>
        <end position="421"/>
    </location>
</feature>
<reference evidence="2 3" key="1">
    <citation type="submission" date="2022-02" db="EMBL/GenBank/DDBJ databases">
        <title>Paenibacillus sp. MBLB1776 Whole Genome Shotgun Sequencing.</title>
        <authorList>
            <person name="Hwang C.Y."/>
            <person name="Cho E.-S."/>
            <person name="Seo M.-J."/>
        </authorList>
    </citation>
    <scope>NUCLEOTIDE SEQUENCE [LARGE SCALE GENOMIC DNA]</scope>
    <source>
        <strain evidence="2 3">MBLB1776</strain>
    </source>
</reference>
<gene>
    <name evidence="2" type="primary">yycH</name>
    <name evidence="2" type="ORF">MJA45_28435</name>
</gene>
<accession>A0AA96LGD6</accession>
<dbReference type="Gene3D" id="3.30.310.160">
    <property type="entry name" value="YycH protein, domain 2"/>
    <property type="match status" value="1"/>
</dbReference>
<dbReference type="Proteomes" id="UP001305702">
    <property type="component" value="Chromosome"/>
</dbReference>
<dbReference type="RefSeq" id="WP_315605252.1">
    <property type="nucleotide sequence ID" value="NZ_CP130318.1"/>
</dbReference>
<evidence type="ECO:0000313" key="3">
    <source>
        <dbReference type="Proteomes" id="UP001305702"/>
    </source>
</evidence>
<evidence type="ECO:0000259" key="1">
    <source>
        <dbReference type="Pfam" id="PF07435"/>
    </source>
</evidence>
<sequence length="427" mass="48675">MRERLKSAILFVLVGASLIQSYVLAYGTPKFELVNQTDYIPTELTGTQANVEDVVYPEQIVVHSGNKKHTVLPIQMPFYHMIYNEFLQQRRFEGFHRTNTFGSSLNMEAIRNNSPGLEIKFREAVPLSVLQRVMEIKEEAPIENDYIAKIWIYIDESKGEVKALFFSESNLVVYEAVKADLDAAKIQNFVNLGEYQPSYHTETGDYYLPDVPVEAVQYKMSYTELTADKLKRSLFADPAMVSLLQEKNGTQFYTDAKRGLQMKSAQHWLAFTDPVSAPVNSKNDVKENMLSAISFINQHEGWNGNYLYSELSPKQGTGPQTIVFRQYIDNYPIINTKQDLFGYIKVVLNKGIVSNYERSTILMDKPSSKTQVTLPGGKELDDLVKAYPRRAQVVNVFPAYKAGITDKTVELTPRWAVELRDGTYEFL</sequence>